<evidence type="ECO:0000256" key="1">
    <source>
        <dbReference type="ARBA" id="ARBA00005495"/>
    </source>
</evidence>
<dbReference type="GO" id="GO:0016846">
    <property type="term" value="F:carbon-sulfur lyase activity"/>
    <property type="evidence" value="ECO:0007669"/>
    <property type="project" value="InterPro"/>
</dbReference>
<evidence type="ECO:0000313" key="6">
    <source>
        <dbReference type="EMBL" id="KAF3068510.1"/>
    </source>
</evidence>
<evidence type="ECO:0000256" key="2">
    <source>
        <dbReference type="ARBA" id="ARBA00022723"/>
    </source>
</evidence>
<dbReference type="PANTHER" id="PTHR33337">
    <property type="entry name" value="GFA DOMAIN-CONTAINING PROTEIN"/>
    <property type="match status" value="1"/>
</dbReference>
<dbReference type="InterPro" id="IPR006913">
    <property type="entry name" value="CENP-V/GFA"/>
</dbReference>
<evidence type="ECO:0000256" key="4">
    <source>
        <dbReference type="ARBA" id="ARBA00023239"/>
    </source>
</evidence>
<dbReference type="Gene3D" id="3.90.1590.10">
    <property type="entry name" value="glutathione-dependent formaldehyde- activating enzyme (gfa)"/>
    <property type="match status" value="1"/>
</dbReference>
<evidence type="ECO:0000313" key="7">
    <source>
        <dbReference type="Proteomes" id="UP000801864"/>
    </source>
</evidence>
<comment type="caution">
    <text evidence="6">The sequence shown here is derived from an EMBL/GenBank/DDBJ whole genome shotgun (WGS) entry which is preliminary data.</text>
</comment>
<dbReference type="PROSITE" id="PS51891">
    <property type="entry name" value="CENP_V_GFA"/>
    <property type="match status" value="1"/>
</dbReference>
<organism evidence="6 7">
    <name type="scientific">Trichoderma lentiforme</name>
    <dbReference type="NCBI Taxonomy" id="1567552"/>
    <lineage>
        <taxon>Eukaryota</taxon>
        <taxon>Fungi</taxon>
        <taxon>Dikarya</taxon>
        <taxon>Ascomycota</taxon>
        <taxon>Pezizomycotina</taxon>
        <taxon>Sordariomycetes</taxon>
        <taxon>Hypocreomycetidae</taxon>
        <taxon>Hypocreales</taxon>
        <taxon>Hypocreaceae</taxon>
        <taxon>Trichoderma</taxon>
    </lineage>
</organism>
<keyword evidence="2" id="KW-0479">Metal-binding</keyword>
<keyword evidence="4" id="KW-0456">Lyase</keyword>
<protein>
    <recommendedName>
        <fullName evidence="5">CENP-V/GFA domain-containing protein</fullName>
    </recommendedName>
</protein>
<evidence type="ECO:0000259" key="5">
    <source>
        <dbReference type="PROSITE" id="PS51891"/>
    </source>
</evidence>
<accession>A0A9P5CD52</accession>
<dbReference type="SUPFAM" id="SSF51316">
    <property type="entry name" value="Mss4-like"/>
    <property type="match status" value="1"/>
</dbReference>
<evidence type="ECO:0000256" key="3">
    <source>
        <dbReference type="ARBA" id="ARBA00022833"/>
    </source>
</evidence>
<dbReference type="AlphaFoldDB" id="A0A9P5CD52"/>
<keyword evidence="3" id="KW-0862">Zinc</keyword>
<comment type="similarity">
    <text evidence="1">Belongs to the Gfa family.</text>
</comment>
<dbReference type="PANTHER" id="PTHR33337:SF40">
    <property type="entry name" value="CENP-V_GFA DOMAIN-CONTAINING PROTEIN-RELATED"/>
    <property type="match status" value="1"/>
</dbReference>
<proteinExistence type="inferred from homology"/>
<gene>
    <name evidence="6" type="ORF">CFAM422_007523</name>
</gene>
<sequence length="160" mass="17905">MSSTDKPETITGGCVCASVRYTVTFPPDHDFANSTHTYTHTPSQCTTCQCEQCRKNTGSLIFRSHRLPKSAVEYTAKSTLKVYSATPHCERGFCTNCGSFLFWQRDNRDYTCLTVGCFDGPALERYGPLLTAAKRHLFCEREVPGVTDHLAGERFAQDDE</sequence>
<keyword evidence="7" id="KW-1185">Reference proteome</keyword>
<dbReference type="InterPro" id="IPR011057">
    <property type="entry name" value="Mss4-like_sf"/>
</dbReference>
<feature type="domain" description="CENP-V/GFA" evidence="5">
    <location>
        <begin position="10"/>
        <end position="127"/>
    </location>
</feature>
<dbReference type="EMBL" id="QLNT01000013">
    <property type="protein sequence ID" value="KAF3068510.1"/>
    <property type="molecule type" value="Genomic_DNA"/>
</dbReference>
<dbReference type="GO" id="GO:0046872">
    <property type="term" value="F:metal ion binding"/>
    <property type="evidence" value="ECO:0007669"/>
    <property type="project" value="UniProtKB-KW"/>
</dbReference>
<dbReference type="Proteomes" id="UP000801864">
    <property type="component" value="Unassembled WGS sequence"/>
</dbReference>
<reference evidence="6 7" key="1">
    <citation type="submission" date="2018-06" db="EMBL/GenBank/DDBJ databases">
        <title>Genome analysis of cellulolytic fungus Trichoderma lentiforme CFAM-422.</title>
        <authorList>
            <person name="Steindorff A.S."/>
            <person name="Formighieri E.F."/>
            <person name="Midorikawa G.E.O."/>
            <person name="Tamietti M.S."/>
            <person name="Ramos E.Z."/>
            <person name="Silva A.S."/>
            <person name="Bon E.P.S."/>
            <person name="Mendes T.D."/>
            <person name="Damaso M.C.T."/>
            <person name="Favaro L.C.L."/>
        </authorList>
    </citation>
    <scope>NUCLEOTIDE SEQUENCE [LARGE SCALE GENOMIC DNA]</scope>
    <source>
        <strain evidence="6 7">CFAM-422</strain>
    </source>
</reference>
<dbReference type="Pfam" id="PF04828">
    <property type="entry name" value="GFA"/>
    <property type="match status" value="1"/>
</dbReference>
<name>A0A9P5CD52_9HYPO</name>